<dbReference type="Pfam" id="PF01074">
    <property type="entry name" value="Glyco_hydro_38N"/>
    <property type="match status" value="1"/>
</dbReference>
<dbReference type="FunFam" id="3.20.110.10:FF:000002">
    <property type="entry name" value="alpha-mannosidase 2C1 isoform X1"/>
    <property type="match status" value="1"/>
</dbReference>
<dbReference type="SUPFAM" id="SSF88688">
    <property type="entry name" value="Families 57/38 glycoside transferase middle domain"/>
    <property type="match status" value="1"/>
</dbReference>
<dbReference type="PANTHER" id="PTHR46017">
    <property type="entry name" value="ALPHA-MANNOSIDASE 2C1"/>
    <property type="match status" value="1"/>
</dbReference>
<dbReference type="GO" id="GO:0006013">
    <property type="term" value="P:mannose metabolic process"/>
    <property type="evidence" value="ECO:0007669"/>
    <property type="project" value="InterPro"/>
</dbReference>
<organism evidence="6 7">
    <name type="scientific">Microcella frigidaquae</name>
    <dbReference type="NCBI Taxonomy" id="424758"/>
    <lineage>
        <taxon>Bacteria</taxon>
        <taxon>Bacillati</taxon>
        <taxon>Actinomycetota</taxon>
        <taxon>Actinomycetes</taxon>
        <taxon>Micrococcales</taxon>
        <taxon>Microbacteriaceae</taxon>
        <taxon>Microcella</taxon>
    </lineage>
</organism>
<evidence type="ECO:0000256" key="2">
    <source>
        <dbReference type="ARBA" id="ARBA00022723"/>
    </source>
</evidence>
<dbReference type="PANTHER" id="PTHR46017:SF1">
    <property type="entry name" value="ALPHA-MANNOSIDASE 2C1"/>
    <property type="match status" value="1"/>
</dbReference>
<keyword evidence="7" id="KW-1185">Reference proteome</keyword>
<evidence type="ECO:0000256" key="1">
    <source>
        <dbReference type="ARBA" id="ARBA00009792"/>
    </source>
</evidence>
<dbReference type="InterPro" id="IPR011013">
    <property type="entry name" value="Gal_mutarotase_sf_dom"/>
</dbReference>
<dbReference type="EMBL" id="JACHBS010000001">
    <property type="protein sequence ID" value="MBB5618169.1"/>
    <property type="molecule type" value="Genomic_DNA"/>
</dbReference>
<dbReference type="InterPro" id="IPR015341">
    <property type="entry name" value="Glyco_hydro_38_cen"/>
</dbReference>
<dbReference type="Gene3D" id="2.70.98.30">
    <property type="entry name" value="Golgi alpha-mannosidase II, domain 4"/>
    <property type="match status" value="1"/>
</dbReference>
<keyword evidence="4 6" id="KW-0326">Glycosidase</keyword>
<comment type="caution">
    <text evidence="6">The sequence shown here is derived from an EMBL/GenBank/DDBJ whole genome shotgun (WGS) entry which is preliminary data.</text>
</comment>
<dbReference type="InterPro" id="IPR011682">
    <property type="entry name" value="Glyco_hydro_38_C"/>
</dbReference>
<dbReference type="InterPro" id="IPR028995">
    <property type="entry name" value="Glyco_hydro_57/38_cen_sf"/>
</dbReference>
<dbReference type="SUPFAM" id="SSF88713">
    <property type="entry name" value="Glycoside hydrolase/deacetylase"/>
    <property type="match status" value="1"/>
</dbReference>
<dbReference type="FunFam" id="1.20.1270.50:FF:000004">
    <property type="entry name" value="alpha-mannosidase 2C1 isoform X1"/>
    <property type="match status" value="1"/>
</dbReference>
<dbReference type="OrthoDB" id="9772207at2"/>
<dbReference type="InterPro" id="IPR054723">
    <property type="entry name" value="Ams1-like_N"/>
</dbReference>
<dbReference type="GO" id="GO:0030246">
    <property type="term" value="F:carbohydrate binding"/>
    <property type="evidence" value="ECO:0007669"/>
    <property type="project" value="InterPro"/>
</dbReference>
<dbReference type="SMART" id="SM00872">
    <property type="entry name" value="Alpha-mann_mid"/>
    <property type="match status" value="1"/>
</dbReference>
<dbReference type="Pfam" id="PF07748">
    <property type="entry name" value="Glyco_hydro_38C"/>
    <property type="match status" value="1"/>
</dbReference>
<dbReference type="InterPro" id="IPR041147">
    <property type="entry name" value="GH38_C"/>
</dbReference>
<dbReference type="InterPro" id="IPR037094">
    <property type="entry name" value="Glyco_hydro_38_cen_sf"/>
</dbReference>
<feature type="domain" description="Glycoside hydrolase family 38 central" evidence="5">
    <location>
        <begin position="521"/>
        <end position="604"/>
    </location>
</feature>
<dbReference type="Pfam" id="PF09261">
    <property type="entry name" value="Alpha-mann_mid"/>
    <property type="match status" value="1"/>
</dbReference>
<comment type="similarity">
    <text evidence="1">Belongs to the glycosyl hydrolase 38 family.</text>
</comment>
<evidence type="ECO:0000313" key="6">
    <source>
        <dbReference type="EMBL" id="MBB5618169.1"/>
    </source>
</evidence>
<dbReference type="Gene3D" id="3.20.110.10">
    <property type="entry name" value="Glycoside hydrolase 38, N terminal domain"/>
    <property type="match status" value="1"/>
</dbReference>
<dbReference type="EC" id="3.2.1.24" evidence="6"/>
<dbReference type="Pfam" id="PF22907">
    <property type="entry name" value="Ams1-like_1st"/>
    <property type="match status" value="1"/>
</dbReference>
<dbReference type="CDD" id="cd10789">
    <property type="entry name" value="GH38N_AMII_ER_cytosolic"/>
    <property type="match status" value="1"/>
</dbReference>
<accession>A0A840XQF4</accession>
<dbReference type="RefSeq" id="WP_153982082.1">
    <property type="nucleotide sequence ID" value="NZ_BAAANZ010000004.1"/>
</dbReference>
<dbReference type="InterPro" id="IPR011330">
    <property type="entry name" value="Glyco_hydro/deAcase_b/a-brl"/>
</dbReference>
<keyword evidence="3 6" id="KW-0378">Hydrolase</keyword>
<proteinExistence type="inferred from homology"/>
<dbReference type="GO" id="GO:0046872">
    <property type="term" value="F:metal ion binding"/>
    <property type="evidence" value="ECO:0007669"/>
    <property type="project" value="UniProtKB-KW"/>
</dbReference>
<gene>
    <name evidence="6" type="ORF">BJ959_001665</name>
</gene>
<evidence type="ECO:0000313" key="7">
    <source>
        <dbReference type="Proteomes" id="UP000552883"/>
    </source>
</evidence>
<dbReference type="InterPro" id="IPR027291">
    <property type="entry name" value="Glyco_hydro_38_N_sf"/>
</dbReference>
<reference evidence="6 7" key="1">
    <citation type="submission" date="2020-08" db="EMBL/GenBank/DDBJ databases">
        <title>Sequencing the genomes of 1000 actinobacteria strains.</title>
        <authorList>
            <person name="Klenk H.-P."/>
        </authorList>
    </citation>
    <scope>NUCLEOTIDE SEQUENCE [LARGE SCALE GENOMIC DNA]</scope>
    <source>
        <strain evidence="6 7">DSM 23889</strain>
    </source>
</reference>
<keyword evidence="2" id="KW-0479">Metal-binding</keyword>
<dbReference type="Pfam" id="PF17677">
    <property type="entry name" value="Glyco_hydro38C2"/>
    <property type="match status" value="1"/>
</dbReference>
<dbReference type="Gene3D" id="1.20.1270.50">
    <property type="entry name" value="Glycoside hydrolase family 38, central domain"/>
    <property type="match status" value="1"/>
</dbReference>
<protein>
    <submittedName>
        <fullName evidence="6">Alpha-mannosidase</fullName>
        <ecNumber evidence="6">3.2.1.24</ecNumber>
    </submittedName>
</protein>
<dbReference type="SUPFAM" id="SSF74650">
    <property type="entry name" value="Galactose mutarotase-like"/>
    <property type="match status" value="1"/>
</dbReference>
<dbReference type="GO" id="GO:0004559">
    <property type="term" value="F:alpha-mannosidase activity"/>
    <property type="evidence" value="ECO:0007669"/>
    <property type="project" value="UniProtKB-EC"/>
</dbReference>
<dbReference type="GO" id="GO:0009313">
    <property type="term" value="P:oligosaccharide catabolic process"/>
    <property type="evidence" value="ECO:0007669"/>
    <property type="project" value="TreeGrafter"/>
</dbReference>
<evidence type="ECO:0000256" key="4">
    <source>
        <dbReference type="ARBA" id="ARBA00023295"/>
    </source>
</evidence>
<sequence>MHKDHALVVARLDRFVRDHLQPALYRDAHPLSATAWQVEREPVPFETAVGQRFEPVPLGWRWGRAWSTVWLRVTGEVPAAWLPEPPAGTRIEVLVDFGYNRSRSGFQAEGLAYRPDGTLIKSIAPLNSWLPVAPGERRIDVLIEAAANPDVAGEYTFDPTPYGQWETAPDEPLYELKQLEVALRDETVWHLLADIWTLRGLMDELPEGSSRRHEILRALEDMLDVLDPEGIPATAQAGRDALSPALAKPASASAHRILATGHAHIDSAWLWPLRETVRKCARTFTNVMDLMDEHPDFVFSCSSAQQYLWMKEHHPQVFARIREKVAAGQFVPVGGMWVESDTNMPGGEAMARQFIAGKRFFLDEFGVECEEAWMPDSFGYSGALPQIVAAAGSRWFLTQKISWNQINTMPHHTFWWEGIDGTRVFTHFPPVDTYISELSGKELAHAERNFSEKGRATTSLVPFGWGDGGGGPTREMIQAAHRTANLEGSPRVTIGTAREFFEDAQAEYPQAPVWSGEMYLELHRGVFTSQLRTKQGNRRNEALLRQAELWAATAAVRTRGSASPYVYPREALERAWQTVLLLQFHDILPGSSIAWVHREAEQRHAAVTETLEGIIGEALAALAGEPADGAAHDVVVNASPFAREGVPALGAAPLAASHPSVTATEGPDGATVLDNGIIRAVVDARGHVTSLIAHADGREAIPVGQPANVLRLHRDLPNLWDAWDLDQHYQRTVTELLDADERRVRASDDEATVITVRRIGGGDKPVSTIEQRLILRAGATALEIENRIDWRERERILKLAVPLDVHADRIAAETQFGHLFRATHTNTSWDAARFEACQHRFVHLAEPGYGVAIANDSTYGYDVGRDTRPDGGTTTTVRFSLLRAPLFPDPESDQGEHLLRFRIAPGATIGDAVALGYDLAVPLRGLRAAAPIAPLVTSSDPAVVVETVKLAEDGSGDLVVRLYESRGGKARTTITLDGRAARIEVCDLLERALEPDDAGFAPAAQGDSIELPFRPFQLRTLRFREVSAAREVSA</sequence>
<evidence type="ECO:0000256" key="3">
    <source>
        <dbReference type="ARBA" id="ARBA00022801"/>
    </source>
</evidence>
<dbReference type="InterPro" id="IPR000602">
    <property type="entry name" value="Glyco_hydro_38_N"/>
</dbReference>
<dbReference type="Proteomes" id="UP000552883">
    <property type="component" value="Unassembled WGS sequence"/>
</dbReference>
<name>A0A840XQF4_9MICO</name>
<evidence type="ECO:0000259" key="5">
    <source>
        <dbReference type="SMART" id="SM00872"/>
    </source>
</evidence>
<dbReference type="AlphaFoldDB" id="A0A840XQF4"/>